<evidence type="ECO:0000313" key="2">
    <source>
        <dbReference type="EMBL" id="MPM82589.1"/>
    </source>
</evidence>
<organism evidence="2">
    <name type="scientific">bioreactor metagenome</name>
    <dbReference type="NCBI Taxonomy" id="1076179"/>
    <lineage>
        <taxon>unclassified sequences</taxon>
        <taxon>metagenomes</taxon>
        <taxon>ecological metagenomes</taxon>
    </lineage>
</organism>
<proteinExistence type="predicted"/>
<feature type="region of interest" description="Disordered" evidence="1">
    <location>
        <begin position="75"/>
        <end position="125"/>
    </location>
</feature>
<reference evidence="2" key="1">
    <citation type="submission" date="2019-08" db="EMBL/GenBank/DDBJ databases">
        <authorList>
            <person name="Kucharzyk K."/>
            <person name="Murdoch R.W."/>
            <person name="Higgins S."/>
            <person name="Loffler F."/>
        </authorList>
    </citation>
    <scope>NUCLEOTIDE SEQUENCE</scope>
</reference>
<protein>
    <submittedName>
        <fullName evidence="2">Uncharacterized protein</fullName>
    </submittedName>
</protein>
<accession>A0A645D089</accession>
<dbReference type="EMBL" id="VSSQ01031630">
    <property type="protein sequence ID" value="MPM82589.1"/>
    <property type="molecule type" value="Genomic_DNA"/>
</dbReference>
<comment type="caution">
    <text evidence="2">The sequence shown here is derived from an EMBL/GenBank/DDBJ whole genome shotgun (WGS) entry which is preliminary data.</text>
</comment>
<gene>
    <name evidence="2" type="ORF">SDC9_129650</name>
</gene>
<evidence type="ECO:0000256" key="1">
    <source>
        <dbReference type="SAM" id="MobiDB-lite"/>
    </source>
</evidence>
<name>A0A645D089_9ZZZZ</name>
<sequence length="125" mass="14259">MYRFDLRVIERSARIAAADHQRDDDDYDVCGAGGPAHRADMLEEVGSGDAGSEVGRIREGRHLVAEICSRYYDARRDRSRNAESHRNTEERDADRSGGAPRGAGRQRDDGADEERREEEYGWRQY</sequence>
<feature type="compositionally biased region" description="Basic and acidic residues" evidence="1">
    <location>
        <begin position="105"/>
        <end position="125"/>
    </location>
</feature>
<dbReference type="AlphaFoldDB" id="A0A645D089"/>
<feature type="compositionally biased region" description="Basic and acidic residues" evidence="1">
    <location>
        <begin position="75"/>
        <end position="95"/>
    </location>
</feature>